<keyword evidence="3" id="KW-1185">Reference proteome</keyword>
<dbReference type="Proteomes" id="UP001597294">
    <property type="component" value="Unassembled WGS sequence"/>
</dbReference>
<gene>
    <name evidence="2" type="ORF">ACFSKO_06490</name>
</gene>
<keyword evidence="1" id="KW-0472">Membrane</keyword>
<feature type="transmembrane region" description="Helical" evidence="1">
    <location>
        <begin position="253"/>
        <end position="271"/>
    </location>
</feature>
<organism evidence="2 3">
    <name type="scientific">Kiloniella antarctica</name>
    <dbReference type="NCBI Taxonomy" id="1550907"/>
    <lineage>
        <taxon>Bacteria</taxon>
        <taxon>Pseudomonadati</taxon>
        <taxon>Pseudomonadota</taxon>
        <taxon>Alphaproteobacteria</taxon>
        <taxon>Rhodospirillales</taxon>
        <taxon>Kiloniellaceae</taxon>
        <taxon>Kiloniella</taxon>
    </lineage>
</organism>
<protein>
    <submittedName>
        <fullName evidence="2">Dimethyl sulfoxide reductase anchor subunit family protein</fullName>
    </submittedName>
</protein>
<reference evidence="3" key="1">
    <citation type="journal article" date="2019" name="Int. J. Syst. Evol. Microbiol.">
        <title>The Global Catalogue of Microorganisms (GCM) 10K type strain sequencing project: providing services to taxonomists for standard genome sequencing and annotation.</title>
        <authorList>
            <consortium name="The Broad Institute Genomics Platform"/>
            <consortium name="The Broad Institute Genome Sequencing Center for Infectious Disease"/>
            <person name="Wu L."/>
            <person name="Ma J."/>
        </authorList>
    </citation>
    <scope>NUCLEOTIDE SEQUENCE [LARGE SCALE GENOMIC DNA]</scope>
    <source>
        <strain evidence="3">CGMCC 4.7192</strain>
    </source>
</reference>
<dbReference type="PANTHER" id="PTHR38095:SF1">
    <property type="entry name" value="ANAEROBIC DIMETHYL SULFOXIDE REDUCTASE CHAIN YNFH"/>
    <property type="match status" value="1"/>
</dbReference>
<feature type="transmembrane region" description="Helical" evidence="1">
    <location>
        <begin position="176"/>
        <end position="196"/>
    </location>
</feature>
<keyword evidence="1" id="KW-1133">Transmembrane helix</keyword>
<proteinExistence type="predicted"/>
<evidence type="ECO:0000313" key="3">
    <source>
        <dbReference type="Proteomes" id="UP001597294"/>
    </source>
</evidence>
<evidence type="ECO:0000256" key="1">
    <source>
        <dbReference type="SAM" id="Phobius"/>
    </source>
</evidence>
<keyword evidence="1" id="KW-0812">Transmembrane</keyword>
<feature type="transmembrane region" description="Helical" evidence="1">
    <location>
        <begin position="7"/>
        <end position="33"/>
    </location>
</feature>
<dbReference type="InterPro" id="IPR007059">
    <property type="entry name" value="DmsC"/>
</dbReference>
<sequence>MHPAKSVILFTTASGAGYGLLFLLITGHMFGVFPSDSTLGYSGFGTAFLMISIGLLSSTFHLGRPERAWRALTQWRSSWLSREGILAIVTFIPTGIYGLCWIFAPNTSISLLLIIGIAALLLCSATVYCTSMIYACLKPVAAWHNRFVPACYLALSLSTGALLLNGILHLQGKNALLFDMMTITLIFVSVIIKFYYWNHIGETKGISTVGSATGLGSRGKVRLLEAAHTEANYLMKEMGFQIARKHAKKLRNITFISGFILPVFLISLTGITQNTSIGNLAVICSIFFGAIGIVTERWLFFAEAKHTVSLYYGAQSV</sequence>
<feature type="transmembrane region" description="Helical" evidence="1">
    <location>
        <begin position="277"/>
        <end position="295"/>
    </location>
</feature>
<dbReference type="EMBL" id="JBHUII010000003">
    <property type="protein sequence ID" value="MFD2205247.1"/>
    <property type="molecule type" value="Genomic_DNA"/>
</dbReference>
<dbReference type="Pfam" id="PF04976">
    <property type="entry name" value="DmsC"/>
    <property type="match status" value="1"/>
</dbReference>
<comment type="caution">
    <text evidence="2">The sequence shown here is derived from an EMBL/GenBank/DDBJ whole genome shotgun (WGS) entry which is preliminary data.</text>
</comment>
<feature type="transmembrane region" description="Helical" evidence="1">
    <location>
        <begin position="84"/>
        <end position="104"/>
    </location>
</feature>
<feature type="transmembrane region" description="Helical" evidence="1">
    <location>
        <begin position="110"/>
        <end position="135"/>
    </location>
</feature>
<evidence type="ECO:0000313" key="2">
    <source>
        <dbReference type="EMBL" id="MFD2205247.1"/>
    </source>
</evidence>
<dbReference type="RefSeq" id="WP_380249669.1">
    <property type="nucleotide sequence ID" value="NZ_JBHUII010000003.1"/>
</dbReference>
<name>A0ABW5BGP2_9PROT</name>
<feature type="transmembrane region" description="Helical" evidence="1">
    <location>
        <begin position="147"/>
        <end position="170"/>
    </location>
</feature>
<dbReference type="PANTHER" id="PTHR38095">
    <property type="entry name" value="ANAEROBIC DIMETHYL SULFOXIDE REDUCTASE CHAIN YNFH"/>
    <property type="match status" value="1"/>
</dbReference>
<accession>A0ABW5BGP2</accession>
<feature type="transmembrane region" description="Helical" evidence="1">
    <location>
        <begin position="39"/>
        <end position="63"/>
    </location>
</feature>